<name>A0A3M8CEH9_9BACL</name>
<protein>
    <submittedName>
        <fullName evidence="7">Branched-chain amino acid ABC transporter permease</fullName>
    </submittedName>
</protein>
<evidence type="ECO:0000256" key="1">
    <source>
        <dbReference type="ARBA" id="ARBA00004651"/>
    </source>
</evidence>
<gene>
    <name evidence="7" type="ORF">EDM58_20760</name>
</gene>
<keyword evidence="5 6" id="KW-0472">Membrane</keyword>
<dbReference type="Proteomes" id="UP000281915">
    <property type="component" value="Unassembled WGS sequence"/>
</dbReference>
<dbReference type="PANTHER" id="PTHR30482">
    <property type="entry name" value="HIGH-AFFINITY BRANCHED-CHAIN AMINO ACID TRANSPORT SYSTEM PERMEASE"/>
    <property type="match status" value="1"/>
</dbReference>
<feature type="transmembrane region" description="Helical" evidence="6">
    <location>
        <begin position="239"/>
        <end position="264"/>
    </location>
</feature>
<dbReference type="Pfam" id="PF02653">
    <property type="entry name" value="BPD_transp_2"/>
    <property type="match status" value="1"/>
</dbReference>
<evidence type="ECO:0000313" key="8">
    <source>
        <dbReference type="Proteomes" id="UP000281915"/>
    </source>
</evidence>
<feature type="transmembrane region" description="Helical" evidence="6">
    <location>
        <begin position="203"/>
        <end position="227"/>
    </location>
</feature>
<sequence>MEWLNPYNIQVVTFIILNCILAISIFITLATGQLSLGHAGFMSIGAYTTSILSKNADLPMFVAILAGALMAGLIALLIGAPTLKLHGLYLAIATLGFGEVVRVILLNMEITNGALGITGLKSLGTYIYDGMKAVGITSQSLGLSVPVIKSLSTLVFLFLLFLVVLFLTLRLNSSRLGRAFEAIRADETAARAMGIQVNYYKMLAFIIGSVLAGLCGGLFAHITTAITPTDFNYHKVVEILSFAVIGGTEVVWGALFGAIALTALPEVLRGLAEYKMIFYGAIMVLVMAVRPRGLIGSDTLQKLFRRGSKKQNEQPKGVE</sequence>
<evidence type="ECO:0000256" key="5">
    <source>
        <dbReference type="ARBA" id="ARBA00023136"/>
    </source>
</evidence>
<keyword evidence="4 6" id="KW-1133">Transmembrane helix</keyword>
<proteinExistence type="predicted"/>
<comment type="caution">
    <text evidence="7">The sequence shown here is derived from an EMBL/GenBank/DDBJ whole genome shotgun (WGS) entry which is preliminary data.</text>
</comment>
<dbReference type="InterPro" id="IPR001851">
    <property type="entry name" value="ABC_transp_permease"/>
</dbReference>
<dbReference type="AlphaFoldDB" id="A0A3M8CEH9"/>
<organism evidence="7 8">
    <name type="scientific">Brevibacillus panacihumi</name>
    <dbReference type="NCBI Taxonomy" id="497735"/>
    <lineage>
        <taxon>Bacteria</taxon>
        <taxon>Bacillati</taxon>
        <taxon>Bacillota</taxon>
        <taxon>Bacilli</taxon>
        <taxon>Bacillales</taxon>
        <taxon>Paenibacillaceae</taxon>
        <taxon>Brevibacillus</taxon>
    </lineage>
</organism>
<evidence type="ECO:0000256" key="3">
    <source>
        <dbReference type="ARBA" id="ARBA00022692"/>
    </source>
</evidence>
<feature type="transmembrane region" description="Helical" evidence="6">
    <location>
        <begin position="58"/>
        <end position="80"/>
    </location>
</feature>
<dbReference type="EMBL" id="RHHT01000056">
    <property type="protein sequence ID" value="RNB73225.1"/>
    <property type="molecule type" value="Genomic_DNA"/>
</dbReference>
<feature type="transmembrane region" description="Helical" evidence="6">
    <location>
        <begin position="147"/>
        <end position="169"/>
    </location>
</feature>
<keyword evidence="2" id="KW-1003">Cell membrane</keyword>
<dbReference type="RefSeq" id="WP_122915020.1">
    <property type="nucleotide sequence ID" value="NZ_RHHT01000056.1"/>
</dbReference>
<feature type="transmembrane region" description="Helical" evidence="6">
    <location>
        <begin position="87"/>
        <end position="105"/>
    </location>
</feature>
<dbReference type="CDD" id="cd06581">
    <property type="entry name" value="TM_PBP1_LivM_like"/>
    <property type="match status" value="1"/>
</dbReference>
<keyword evidence="3 6" id="KW-0812">Transmembrane</keyword>
<feature type="transmembrane region" description="Helical" evidence="6">
    <location>
        <begin position="6"/>
        <end position="27"/>
    </location>
</feature>
<evidence type="ECO:0000256" key="6">
    <source>
        <dbReference type="SAM" id="Phobius"/>
    </source>
</evidence>
<dbReference type="PANTHER" id="PTHR30482:SF10">
    <property type="entry name" value="HIGH-AFFINITY BRANCHED-CHAIN AMINO ACID TRANSPORT PROTEIN BRAE"/>
    <property type="match status" value="1"/>
</dbReference>
<evidence type="ECO:0000256" key="4">
    <source>
        <dbReference type="ARBA" id="ARBA00022989"/>
    </source>
</evidence>
<dbReference type="GO" id="GO:0015658">
    <property type="term" value="F:branched-chain amino acid transmembrane transporter activity"/>
    <property type="evidence" value="ECO:0007669"/>
    <property type="project" value="InterPro"/>
</dbReference>
<reference evidence="7 8" key="1">
    <citation type="submission" date="2018-10" db="EMBL/GenBank/DDBJ databases">
        <title>Phylogenomics of Brevibacillus.</title>
        <authorList>
            <person name="Dunlap C."/>
        </authorList>
    </citation>
    <scope>NUCLEOTIDE SEQUENCE [LARGE SCALE GENOMIC DNA]</scope>
    <source>
        <strain evidence="7 8">JCM 15085</strain>
    </source>
</reference>
<dbReference type="GO" id="GO:0005886">
    <property type="term" value="C:plasma membrane"/>
    <property type="evidence" value="ECO:0007669"/>
    <property type="project" value="UniProtKB-SubCell"/>
</dbReference>
<feature type="transmembrane region" description="Helical" evidence="6">
    <location>
        <begin position="276"/>
        <end position="295"/>
    </location>
</feature>
<comment type="subcellular location">
    <subcellularLocation>
        <location evidence="1">Cell membrane</location>
        <topology evidence="1">Multi-pass membrane protein</topology>
    </subcellularLocation>
</comment>
<evidence type="ECO:0000313" key="7">
    <source>
        <dbReference type="EMBL" id="RNB73225.1"/>
    </source>
</evidence>
<dbReference type="InterPro" id="IPR043428">
    <property type="entry name" value="LivM-like"/>
</dbReference>
<accession>A0A3M8CEH9</accession>
<evidence type="ECO:0000256" key="2">
    <source>
        <dbReference type="ARBA" id="ARBA00022475"/>
    </source>
</evidence>